<organism evidence="1 2">
    <name type="scientific">Bugula neritina</name>
    <name type="common">Brown bryozoan</name>
    <name type="synonym">Sertularia neritina</name>
    <dbReference type="NCBI Taxonomy" id="10212"/>
    <lineage>
        <taxon>Eukaryota</taxon>
        <taxon>Metazoa</taxon>
        <taxon>Spiralia</taxon>
        <taxon>Lophotrochozoa</taxon>
        <taxon>Bryozoa</taxon>
        <taxon>Gymnolaemata</taxon>
        <taxon>Cheilostomatida</taxon>
        <taxon>Flustrina</taxon>
        <taxon>Buguloidea</taxon>
        <taxon>Bugulidae</taxon>
        <taxon>Bugula</taxon>
    </lineage>
</organism>
<name>A0A7J7JBW5_BUGNE</name>
<dbReference type="Proteomes" id="UP000593567">
    <property type="component" value="Unassembled WGS sequence"/>
</dbReference>
<evidence type="ECO:0000313" key="1">
    <source>
        <dbReference type="EMBL" id="KAF6023749.1"/>
    </source>
</evidence>
<reference evidence="1" key="1">
    <citation type="submission" date="2020-06" db="EMBL/GenBank/DDBJ databases">
        <title>Draft genome of Bugula neritina, a colonial animal packing powerful symbionts and potential medicines.</title>
        <authorList>
            <person name="Rayko M."/>
        </authorList>
    </citation>
    <scope>NUCLEOTIDE SEQUENCE [LARGE SCALE GENOMIC DNA]</scope>
    <source>
        <strain evidence="1">Kwan_BN1</strain>
    </source>
</reference>
<dbReference type="EMBL" id="VXIV02002667">
    <property type="protein sequence ID" value="KAF6023749.1"/>
    <property type="molecule type" value="Genomic_DNA"/>
</dbReference>
<keyword evidence="2" id="KW-1185">Reference proteome</keyword>
<proteinExistence type="predicted"/>
<protein>
    <submittedName>
        <fullName evidence="1">Uncharacterized protein</fullName>
    </submittedName>
</protein>
<sequence>MFPCPKTIGENFTCQYYRPAWQNRSDIKNVLEERMTRIRHNIETFWFVNFVVSMENMEKEMEYILTGAGVVNPISIMNKIRNATIRKVEKKNQNISYVDYWKRVPAKLIDKVRFYYRFEIFLFQYPETPFYIDNL</sequence>
<accession>A0A7J7JBW5</accession>
<comment type="caution">
    <text evidence="1">The sequence shown here is derived from an EMBL/GenBank/DDBJ whole genome shotgun (WGS) entry which is preliminary data.</text>
</comment>
<dbReference type="AlphaFoldDB" id="A0A7J7JBW5"/>
<gene>
    <name evidence="1" type="ORF">EB796_017923</name>
</gene>
<evidence type="ECO:0000313" key="2">
    <source>
        <dbReference type="Proteomes" id="UP000593567"/>
    </source>
</evidence>